<feature type="domain" description="Thioester reductase (TE)" evidence="5">
    <location>
        <begin position="18"/>
        <end position="255"/>
    </location>
</feature>
<dbReference type="InterPro" id="IPR026055">
    <property type="entry name" value="FAR"/>
</dbReference>
<keyword evidence="3 4" id="KW-0443">Lipid metabolism</keyword>
<dbReference type="GO" id="GO:0010345">
    <property type="term" value="P:suberin biosynthetic process"/>
    <property type="evidence" value="ECO:0007669"/>
    <property type="project" value="TreeGrafter"/>
</dbReference>
<sequence length="346" mass="39608">MLRTKCVVGSELFRVLKEEYGPDFNNFLLSKVIPISGDVSVENLGIVDSKLIEKMWQEIDIIVNSAATTKFDERYDVALGINALGALHVRNFASKCSNLKMLLQVSTAFVHDVEKRLIVEKPFRKGETLDGSKISCLDVNAEKKIIEEELRALQMHRATEIETTRAMRDLGIERAMLHGWPNTYVFTKAMGEMLLENFEKAKIVIIRPTIVTSTYKEPFPGWIEGVRTMDSIFVAYGKGKLKFLAGDPNSVLDMILKLINMMFCHLFESIYADARRRLSTAVRMTELYKPYMFSQGVFDDANTENLRRMIKGSNTKVVLNFDPNCIQWDEYFLNTHFQGLVKYVLK</sequence>
<evidence type="ECO:0000256" key="1">
    <source>
        <dbReference type="ARBA" id="ARBA00005928"/>
    </source>
</evidence>
<dbReference type="InterPro" id="IPR033640">
    <property type="entry name" value="FAR_C"/>
</dbReference>
<dbReference type="GO" id="GO:0102965">
    <property type="term" value="F:alcohol-forming long-chain fatty acyl-CoA reductase activity"/>
    <property type="evidence" value="ECO:0007669"/>
    <property type="project" value="UniProtKB-EC"/>
</dbReference>
<dbReference type="InterPro" id="IPR013120">
    <property type="entry name" value="FAR_NAD-bd"/>
</dbReference>
<evidence type="ECO:0000256" key="2">
    <source>
        <dbReference type="ARBA" id="ARBA00022516"/>
    </source>
</evidence>
<name>A0AAW2Y4Q8_9LAMI</name>
<dbReference type="Gene3D" id="3.40.50.720">
    <property type="entry name" value="NAD(P)-binding Rossmann-like Domain"/>
    <property type="match status" value="1"/>
</dbReference>
<dbReference type="PANTHER" id="PTHR11011">
    <property type="entry name" value="MALE STERILITY PROTEIN 2-RELATED"/>
    <property type="match status" value="1"/>
</dbReference>
<dbReference type="PANTHER" id="PTHR11011:SF105">
    <property type="entry name" value="FATTY ACYL-COA REDUCTASE"/>
    <property type="match status" value="1"/>
</dbReference>
<evidence type="ECO:0000256" key="4">
    <source>
        <dbReference type="RuleBase" id="RU363097"/>
    </source>
</evidence>
<evidence type="ECO:0000313" key="6">
    <source>
        <dbReference type="EMBL" id="KAL0460775.1"/>
    </source>
</evidence>
<dbReference type="EMBL" id="JACGWN010000002">
    <property type="protein sequence ID" value="KAL0460775.1"/>
    <property type="molecule type" value="Genomic_DNA"/>
</dbReference>
<proteinExistence type="inferred from homology"/>
<dbReference type="GO" id="GO:0080019">
    <property type="term" value="F:alcohol-forming very long-chain fatty acyl-CoA reductase activity"/>
    <property type="evidence" value="ECO:0007669"/>
    <property type="project" value="InterPro"/>
</dbReference>
<comment type="function">
    <text evidence="4">Catalyzes the reduction of fatty acyl-CoA to fatty alcohols.</text>
</comment>
<dbReference type="GO" id="GO:0035336">
    <property type="term" value="P:long-chain fatty-acyl-CoA metabolic process"/>
    <property type="evidence" value="ECO:0007669"/>
    <property type="project" value="TreeGrafter"/>
</dbReference>
<comment type="caution">
    <text evidence="6">The sequence shown here is derived from an EMBL/GenBank/DDBJ whole genome shotgun (WGS) entry which is preliminary data.</text>
</comment>
<reference evidence="6" key="2">
    <citation type="journal article" date="2024" name="Plant">
        <title>Genomic evolution and insights into agronomic trait innovations of Sesamum species.</title>
        <authorList>
            <person name="Miao H."/>
            <person name="Wang L."/>
            <person name="Qu L."/>
            <person name="Liu H."/>
            <person name="Sun Y."/>
            <person name="Le M."/>
            <person name="Wang Q."/>
            <person name="Wei S."/>
            <person name="Zheng Y."/>
            <person name="Lin W."/>
            <person name="Duan Y."/>
            <person name="Cao H."/>
            <person name="Xiong S."/>
            <person name="Wang X."/>
            <person name="Wei L."/>
            <person name="Li C."/>
            <person name="Ma Q."/>
            <person name="Ju M."/>
            <person name="Zhao R."/>
            <person name="Li G."/>
            <person name="Mu C."/>
            <person name="Tian Q."/>
            <person name="Mei H."/>
            <person name="Zhang T."/>
            <person name="Gao T."/>
            <person name="Zhang H."/>
        </authorList>
    </citation>
    <scope>NUCLEOTIDE SEQUENCE</scope>
    <source>
        <strain evidence="6">KEN1</strain>
    </source>
</reference>
<keyword evidence="4" id="KW-0560">Oxidoreductase</keyword>
<dbReference type="InterPro" id="IPR036291">
    <property type="entry name" value="NAD(P)-bd_dom_sf"/>
</dbReference>
<evidence type="ECO:0000256" key="3">
    <source>
        <dbReference type="ARBA" id="ARBA00023098"/>
    </source>
</evidence>
<dbReference type="CDD" id="cd09071">
    <property type="entry name" value="FAR_C"/>
    <property type="match status" value="1"/>
</dbReference>
<gene>
    <name evidence="6" type="ORF">Slati_0704700</name>
</gene>
<evidence type="ECO:0000259" key="5">
    <source>
        <dbReference type="Pfam" id="PF07993"/>
    </source>
</evidence>
<accession>A0AAW2Y4Q8</accession>
<comment type="similarity">
    <text evidence="1 4">Belongs to the fatty acyl-CoA reductase family.</text>
</comment>
<protein>
    <recommendedName>
        <fullName evidence="4">Fatty acyl-CoA reductase</fullName>
        <ecNumber evidence="4">1.2.1.84</ecNumber>
    </recommendedName>
</protein>
<comment type="catalytic activity">
    <reaction evidence="4">
        <text>a long-chain fatty acyl-CoA + 2 NADPH + 2 H(+) = a long-chain primary fatty alcohol + 2 NADP(+) + CoA</text>
        <dbReference type="Rhea" id="RHEA:52716"/>
        <dbReference type="ChEBI" id="CHEBI:15378"/>
        <dbReference type="ChEBI" id="CHEBI:57287"/>
        <dbReference type="ChEBI" id="CHEBI:57783"/>
        <dbReference type="ChEBI" id="CHEBI:58349"/>
        <dbReference type="ChEBI" id="CHEBI:77396"/>
        <dbReference type="ChEBI" id="CHEBI:83139"/>
        <dbReference type="EC" id="1.2.1.84"/>
    </reaction>
</comment>
<reference evidence="6" key="1">
    <citation type="submission" date="2020-06" db="EMBL/GenBank/DDBJ databases">
        <authorList>
            <person name="Li T."/>
            <person name="Hu X."/>
            <person name="Zhang T."/>
            <person name="Song X."/>
            <person name="Zhang H."/>
            <person name="Dai N."/>
            <person name="Sheng W."/>
            <person name="Hou X."/>
            <person name="Wei L."/>
        </authorList>
    </citation>
    <scope>NUCLEOTIDE SEQUENCE</scope>
    <source>
        <strain evidence="6">KEN1</strain>
        <tissue evidence="6">Leaf</tissue>
    </source>
</reference>
<dbReference type="Pfam" id="PF07993">
    <property type="entry name" value="NAD_binding_4"/>
    <property type="match status" value="1"/>
</dbReference>
<keyword evidence="2 4" id="KW-0444">Lipid biosynthesis</keyword>
<organism evidence="6">
    <name type="scientific">Sesamum latifolium</name>
    <dbReference type="NCBI Taxonomy" id="2727402"/>
    <lineage>
        <taxon>Eukaryota</taxon>
        <taxon>Viridiplantae</taxon>
        <taxon>Streptophyta</taxon>
        <taxon>Embryophyta</taxon>
        <taxon>Tracheophyta</taxon>
        <taxon>Spermatophyta</taxon>
        <taxon>Magnoliopsida</taxon>
        <taxon>eudicotyledons</taxon>
        <taxon>Gunneridae</taxon>
        <taxon>Pentapetalae</taxon>
        <taxon>asterids</taxon>
        <taxon>lamiids</taxon>
        <taxon>Lamiales</taxon>
        <taxon>Pedaliaceae</taxon>
        <taxon>Sesamum</taxon>
    </lineage>
</organism>
<keyword evidence="4" id="KW-0521">NADP</keyword>
<dbReference type="AlphaFoldDB" id="A0AAW2Y4Q8"/>
<dbReference type="EC" id="1.2.1.84" evidence="4"/>
<dbReference type="SUPFAM" id="SSF51735">
    <property type="entry name" value="NAD(P)-binding Rossmann-fold domains"/>
    <property type="match status" value="1"/>
</dbReference>